<protein>
    <submittedName>
        <fullName evidence="1">Glycerol-3-phosphate responsive antiterminator</fullName>
    </submittedName>
</protein>
<sequence length="189" mass="21009">MTHEEIFDTIYENPIIMAIKNNKDLRDSLDSENKIVFVLFGTVESIPHIVNKLKNNGKIVMVHEDLIEGLSSSQLSAAFIKNYTNADGIITTRPQNASYARKLGLFTILRFFVLDSLSYENVKETVKKANCDLIEILPGIMPKVLADISKRTRIPLVAGGLINEKSDVVDALNANAIAISTSNTDVWKM</sequence>
<dbReference type="Pfam" id="PF04309">
    <property type="entry name" value="G3P_antiterm"/>
    <property type="match status" value="1"/>
</dbReference>
<dbReference type="eggNOG" id="COG1954">
    <property type="taxonomic scope" value="Bacteria"/>
</dbReference>
<dbReference type="PANTHER" id="PTHR35787:SF1">
    <property type="entry name" value="GLYCEROL UPTAKE OPERON ANTITERMINATOR REGULATORY PROTEIN"/>
    <property type="match status" value="1"/>
</dbReference>
<evidence type="ECO:0000313" key="2">
    <source>
        <dbReference type="Proteomes" id="UP000005286"/>
    </source>
</evidence>
<dbReference type="Proteomes" id="UP000005286">
    <property type="component" value="Unassembled WGS sequence"/>
</dbReference>
<dbReference type="InterPro" id="IPR006699">
    <property type="entry name" value="GlpP"/>
</dbReference>
<accession>F0GXS3</accession>
<dbReference type="PATRIC" id="fig|879305.3.peg.1605"/>
<organism evidence="1 2">
    <name type="scientific">Anaerococcus prevotii ACS-065-V-Col13</name>
    <dbReference type="NCBI Taxonomy" id="879305"/>
    <lineage>
        <taxon>Bacteria</taxon>
        <taxon>Bacillati</taxon>
        <taxon>Bacillota</taxon>
        <taxon>Tissierellia</taxon>
        <taxon>Tissierellales</taxon>
        <taxon>Peptoniphilaceae</taxon>
        <taxon>Anaerococcus</taxon>
    </lineage>
</organism>
<name>F0GXS3_9FIRM</name>
<gene>
    <name evidence="1" type="ORF">HMPREF9290_0318</name>
</gene>
<dbReference type="RefSeq" id="WP_004835740.1">
    <property type="nucleotide sequence ID" value="NZ_AEXM01000035.1"/>
</dbReference>
<proteinExistence type="predicted"/>
<dbReference type="GO" id="GO:0006071">
    <property type="term" value="P:glycerol metabolic process"/>
    <property type="evidence" value="ECO:0007669"/>
    <property type="project" value="InterPro"/>
</dbReference>
<keyword evidence="2" id="KW-1185">Reference proteome</keyword>
<dbReference type="InterPro" id="IPR013785">
    <property type="entry name" value="Aldolase_TIM"/>
</dbReference>
<dbReference type="PIRSF" id="PIRSF016897">
    <property type="entry name" value="GlpP"/>
    <property type="match status" value="1"/>
</dbReference>
<dbReference type="Gene3D" id="3.20.20.70">
    <property type="entry name" value="Aldolase class I"/>
    <property type="match status" value="1"/>
</dbReference>
<comment type="caution">
    <text evidence="1">The sequence shown here is derived from an EMBL/GenBank/DDBJ whole genome shotgun (WGS) entry which is preliminary data.</text>
</comment>
<dbReference type="SUPFAM" id="SSF110391">
    <property type="entry name" value="GlpP-like"/>
    <property type="match status" value="1"/>
</dbReference>
<reference evidence="1 2" key="1">
    <citation type="submission" date="2011-01" db="EMBL/GenBank/DDBJ databases">
        <authorList>
            <person name="Durkin A.S."/>
            <person name="Madupu R."/>
            <person name="Torralba M."/>
            <person name="Gillis M."/>
            <person name="Methe B."/>
            <person name="Sutton G."/>
            <person name="Nelson K.E."/>
        </authorList>
    </citation>
    <scope>NUCLEOTIDE SEQUENCE [LARGE SCALE GENOMIC DNA]</scope>
    <source>
        <strain evidence="1 2">ACS-065-V-Col13</strain>
    </source>
</reference>
<dbReference type="AlphaFoldDB" id="F0GXS3"/>
<evidence type="ECO:0000313" key="1">
    <source>
        <dbReference type="EMBL" id="EGC81378.1"/>
    </source>
</evidence>
<dbReference type="GO" id="GO:0006355">
    <property type="term" value="P:regulation of DNA-templated transcription"/>
    <property type="evidence" value="ECO:0007669"/>
    <property type="project" value="InterPro"/>
</dbReference>
<dbReference type="STRING" id="879305.HMPREF9290_0318"/>
<dbReference type="EMBL" id="AEXM01000035">
    <property type="protein sequence ID" value="EGC81378.1"/>
    <property type="molecule type" value="Genomic_DNA"/>
</dbReference>
<dbReference type="PANTHER" id="PTHR35787">
    <property type="entry name" value="GLYCEROL UPTAKE OPERON ANTITERMINATOR REGULATORY PROTEIN"/>
    <property type="match status" value="1"/>
</dbReference>